<sequence>MPSFHDPLRLFLFANNQIGDPWKKRTWHLSDSRAYRQYEAEDKRLFRDAIQLAIIDAKTPTTVFFLTSTMGDDQGLSEGWTIPSSSIF</sequence>
<dbReference type="AlphaFoldDB" id="A0A8X6RGU1"/>
<protein>
    <submittedName>
        <fullName evidence="1">Uncharacterized protein</fullName>
    </submittedName>
</protein>
<dbReference type="EMBL" id="BMAU01021182">
    <property type="protein sequence ID" value="GFX95006.1"/>
    <property type="molecule type" value="Genomic_DNA"/>
</dbReference>
<organism evidence="1 2">
    <name type="scientific">Trichonephila clavipes</name>
    <name type="common">Golden silk orbweaver</name>
    <name type="synonym">Nephila clavipes</name>
    <dbReference type="NCBI Taxonomy" id="2585209"/>
    <lineage>
        <taxon>Eukaryota</taxon>
        <taxon>Metazoa</taxon>
        <taxon>Ecdysozoa</taxon>
        <taxon>Arthropoda</taxon>
        <taxon>Chelicerata</taxon>
        <taxon>Arachnida</taxon>
        <taxon>Araneae</taxon>
        <taxon>Araneomorphae</taxon>
        <taxon>Entelegynae</taxon>
        <taxon>Araneoidea</taxon>
        <taxon>Nephilidae</taxon>
        <taxon>Trichonephila</taxon>
    </lineage>
</organism>
<keyword evidence="2" id="KW-1185">Reference proteome</keyword>
<evidence type="ECO:0000313" key="2">
    <source>
        <dbReference type="Proteomes" id="UP000887159"/>
    </source>
</evidence>
<gene>
    <name evidence="1" type="ORF">TNCV_3046381</name>
</gene>
<accession>A0A8X6RGU1</accession>
<evidence type="ECO:0000313" key="1">
    <source>
        <dbReference type="EMBL" id="GFX95006.1"/>
    </source>
</evidence>
<comment type="caution">
    <text evidence="1">The sequence shown here is derived from an EMBL/GenBank/DDBJ whole genome shotgun (WGS) entry which is preliminary data.</text>
</comment>
<dbReference type="Proteomes" id="UP000887159">
    <property type="component" value="Unassembled WGS sequence"/>
</dbReference>
<reference evidence="1" key="1">
    <citation type="submission" date="2020-08" db="EMBL/GenBank/DDBJ databases">
        <title>Multicomponent nature underlies the extraordinary mechanical properties of spider dragline silk.</title>
        <authorList>
            <person name="Kono N."/>
            <person name="Nakamura H."/>
            <person name="Mori M."/>
            <person name="Yoshida Y."/>
            <person name="Ohtoshi R."/>
            <person name="Malay A.D."/>
            <person name="Moran D.A.P."/>
            <person name="Tomita M."/>
            <person name="Numata K."/>
            <person name="Arakawa K."/>
        </authorList>
    </citation>
    <scope>NUCLEOTIDE SEQUENCE</scope>
</reference>
<proteinExistence type="predicted"/>
<name>A0A8X6RGU1_TRICX</name>